<dbReference type="Proteomes" id="UP000037594">
    <property type="component" value="Unassembled WGS sequence"/>
</dbReference>
<gene>
    <name evidence="2" type="ORF">ACT17_21735</name>
</gene>
<organism evidence="2 3">
    <name type="scientific">Mycolicibacterium conceptionense</name>
    <dbReference type="NCBI Taxonomy" id="451644"/>
    <lineage>
        <taxon>Bacteria</taxon>
        <taxon>Bacillati</taxon>
        <taxon>Actinomycetota</taxon>
        <taxon>Actinomycetes</taxon>
        <taxon>Mycobacteriales</taxon>
        <taxon>Mycobacteriaceae</taxon>
        <taxon>Mycolicibacterium</taxon>
    </lineage>
</organism>
<keyword evidence="1" id="KW-0472">Membrane</keyword>
<keyword evidence="1" id="KW-1133">Transmembrane helix</keyword>
<protein>
    <recommendedName>
        <fullName evidence="4">DUF4192 domain-containing protein</fullName>
    </recommendedName>
</protein>
<evidence type="ECO:0008006" key="4">
    <source>
        <dbReference type="Google" id="ProtNLM"/>
    </source>
</evidence>
<evidence type="ECO:0000313" key="3">
    <source>
        <dbReference type="Proteomes" id="UP000037594"/>
    </source>
</evidence>
<evidence type="ECO:0000256" key="1">
    <source>
        <dbReference type="SAM" id="Phobius"/>
    </source>
</evidence>
<keyword evidence="1" id="KW-0812">Transmembrane</keyword>
<dbReference type="Pfam" id="PF13830">
    <property type="entry name" value="DUF4192"/>
    <property type="match status" value="1"/>
</dbReference>
<feature type="transmembrane region" description="Helical" evidence="1">
    <location>
        <begin position="20"/>
        <end position="42"/>
    </location>
</feature>
<proteinExistence type="predicted"/>
<evidence type="ECO:0000313" key="2">
    <source>
        <dbReference type="EMBL" id="KMV16160.1"/>
    </source>
</evidence>
<dbReference type="AlphaFoldDB" id="A0A0J8U6W1"/>
<name>A0A0J8U6W1_9MYCO</name>
<comment type="caution">
    <text evidence="2">The sequence shown here is derived from an EMBL/GenBank/DDBJ whole genome shotgun (WGS) entry which is preliminary data.</text>
</comment>
<sequence>MTTPSPSSSEFDFHLNRPGALIAALPAVLGFVPEFSLVLVTVNRGELGCVLRADLADDMTERVAHLVAVAATTGADAVIAVMVDDHSRDCRACDDRYRDLASVLDEAFAVEGIELYAAHVVDQVAAGGSWHCADNCGEQGWVDDPGASPLAAAAVLDGRRLYASRDELLAVIRPDPVAVDSMQRRLALLAQRPGLPDSRPDAEVRRDIEAAMTAALQFAEGAAPGRAELARLAVGLADPRVRDTLYALAAGEYAERAEALWALLARTLPDPWRAEALVLLAFSAYARGDGPLAGVSLDAALQARPTHRMASMLDTALQSGMHPERIRDLAITGYRLADQLGVQLPPRRKPWRRRAG</sequence>
<dbReference type="RefSeq" id="WP_019348281.1">
    <property type="nucleotide sequence ID" value="NZ_AGSZ01000689.1"/>
</dbReference>
<feature type="transmembrane region" description="Helical" evidence="1">
    <location>
        <begin position="63"/>
        <end position="83"/>
    </location>
</feature>
<reference evidence="2 3" key="1">
    <citation type="submission" date="2015-06" db="EMBL/GenBank/DDBJ databases">
        <title>Genome sequence of Mycobacterium conceptionense strain MLE.</title>
        <authorList>
            <person name="Greninger A.L."/>
            <person name="Cunningham G."/>
            <person name="Chiu C.Y."/>
            <person name="Miller S."/>
        </authorList>
    </citation>
    <scope>NUCLEOTIDE SEQUENCE [LARGE SCALE GENOMIC DNA]</scope>
    <source>
        <strain evidence="2 3">MLE</strain>
    </source>
</reference>
<dbReference type="InterPro" id="IPR025447">
    <property type="entry name" value="DUF4192"/>
</dbReference>
<dbReference type="EMBL" id="LFOD01000023">
    <property type="protein sequence ID" value="KMV16160.1"/>
    <property type="molecule type" value="Genomic_DNA"/>
</dbReference>
<dbReference type="PATRIC" id="fig|451644.5.peg.4490"/>
<accession>A0A0J8U6W1</accession>
<dbReference type="OrthoDB" id="3264463at2"/>